<feature type="region of interest" description="Disordered" evidence="6">
    <location>
        <begin position="1"/>
        <end position="23"/>
    </location>
</feature>
<dbReference type="PANTHER" id="PTHR30055">
    <property type="entry name" value="HTH-TYPE TRANSCRIPTIONAL REGULATOR RUTR"/>
    <property type="match status" value="1"/>
</dbReference>
<evidence type="ECO:0000313" key="9">
    <source>
        <dbReference type="Proteomes" id="UP001549257"/>
    </source>
</evidence>
<reference evidence="8 9" key="1">
    <citation type="submission" date="2024-06" db="EMBL/GenBank/DDBJ databases">
        <title>Sorghum-associated microbial communities from plants grown in Nebraska, USA.</title>
        <authorList>
            <person name="Schachtman D."/>
        </authorList>
    </citation>
    <scope>NUCLEOTIDE SEQUENCE [LARGE SCALE GENOMIC DNA]</scope>
    <source>
        <strain evidence="8 9">2857</strain>
    </source>
</reference>
<gene>
    <name evidence="8" type="ORF">ABIE21_002740</name>
</gene>
<dbReference type="InterPro" id="IPR050109">
    <property type="entry name" value="HTH-type_TetR-like_transc_reg"/>
</dbReference>
<evidence type="ECO:0000256" key="3">
    <source>
        <dbReference type="ARBA" id="ARBA00023125"/>
    </source>
</evidence>
<proteinExistence type="predicted"/>
<dbReference type="EMBL" id="JBEPSJ010000003">
    <property type="protein sequence ID" value="MET4583221.1"/>
    <property type="molecule type" value="Genomic_DNA"/>
</dbReference>
<dbReference type="InterPro" id="IPR039538">
    <property type="entry name" value="BetI_C"/>
</dbReference>
<evidence type="ECO:0000313" key="8">
    <source>
        <dbReference type="EMBL" id="MET4583221.1"/>
    </source>
</evidence>
<dbReference type="InterPro" id="IPR036271">
    <property type="entry name" value="Tet_transcr_reg_TetR-rel_C_sf"/>
</dbReference>
<dbReference type="InterPro" id="IPR001647">
    <property type="entry name" value="HTH_TetR"/>
</dbReference>
<keyword evidence="4" id="KW-0804">Transcription</keyword>
<dbReference type="PRINTS" id="PR00455">
    <property type="entry name" value="HTHTETR"/>
</dbReference>
<accession>A0ABV2QQ70</accession>
<evidence type="ECO:0000256" key="4">
    <source>
        <dbReference type="ARBA" id="ARBA00023163"/>
    </source>
</evidence>
<evidence type="ECO:0000259" key="7">
    <source>
        <dbReference type="PROSITE" id="PS50977"/>
    </source>
</evidence>
<dbReference type="PROSITE" id="PS50977">
    <property type="entry name" value="HTH_TETR_2"/>
    <property type="match status" value="1"/>
</dbReference>
<keyword evidence="2" id="KW-0805">Transcription regulation</keyword>
<comment type="caution">
    <text evidence="8">The sequence shown here is derived from an EMBL/GenBank/DDBJ whole genome shotgun (WGS) entry which is preliminary data.</text>
</comment>
<keyword evidence="1" id="KW-0678">Repressor</keyword>
<dbReference type="SUPFAM" id="SSF46689">
    <property type="entry name" value="Homeodomain-like"/>
    <property type="match status" value="1"/>
</dbReference>
<evidence type="ECO:0000256" key="1">
    <source>
        <dbReference type="ARBA" id="ARBA00022491"/>
    </source>
</evidence>
<feature type="domain" description="HTH tetR-type" evidence="7">
    <location>
        <begin position="25"/>
        <end position="85"/>
    </location>
</feature>
<protein>
    <submittedName>
        <fullName evidence="8">AcrR family transcriptional regulator</fullName>
    </submittedName>
</protein>
<name>A0ABV2QQ70_9MICO</name>
<organism evidence="8 9">
    <name type="scientific">Conyzicola nivalis</name>
    <dbReference type="NCBI Taxonomy" id="1477021"/>
    <lineage>
        <taxon>Bacteria</taxon>
        <taxon>Bacillati</taxon>
        <taxon>Actinomycetota</taxon>
        <taxon>Actinomycetes</taxon>
        <taxon>Micrococcales</taxon>
        <taxon>Microbacteriaceae</taxon>
        <taxon>Conyzicola</taxon>
    </lineage>
</organism>
<keyword evidence="3 5" id="KW-0238">DNA-binding</keyword>
<keyword evidence="9" id="KW-1185">Reference proteome</keyword>
<dbReference type="InterPro" id="IPR009057">
    <property type="entry name" value="Homeodomain-like_sf"/>
</dbReference>
<dbReference type="Proteomes" id="UP001549257">
    <property type="component" value="Unassembled WGS sequence"/>
</dbReference>
<feature type="DNA-binding region" description="H-T-H motif" evidence="5">
    <location>
        <begin position="48"/>
        <end position="67"/>
    </location>
</feature>
<dbReference type="PANTHER" id="PTHR30055:SF234">
    <property type="entry name" value="HTH-TYPE TRANSCRIPTIONAL REGULATOR BETI"/>
    <property type="match status" value="1"/>
</dbReference>
<dbReference type="SUPFAM" id="SSF48498">
    <property type="entry name" value="Tetracyclin repressor-like, C-terminal domain"/>
    <property type="match status" value="1"/>
</dbReference>
<evidence type="ECO:0000256" key="5">
    <source>
        <dbReference type="PROSITE-ProRule" id="PRU00335"/>
    </source>
</evidence>
<evidence type="ECO:0000256" key="2">
    <source>
        <dbReference type="ARBA" id="ARBA00023015"/>
    </source>
</evidence>
<dbReference type="Pfam" id="PF00440">
    <property type="entry name" value="TetR_N"/>
    <property type="match status" value="1"/>
</dbReference>
<sequence>MDVPRPGTNDRETPRGGASRYPKGVARRQEILDRTIEVFATNGAERTSLRAIADAIGVSHAALLHYFASREELLVEVLREDERVRGGSHDESEIVSVMLNAAERNVSIPGLVALYSTMLAGSLETDKTVSREYFVPRFERIRTMLIERISAGQKAGTVRADVEPEAMAALIIAASDGLQTQWLLEPKVDIAKSLALLNRILEP</sequence>
<dbReference type="Gene3D" id="1.10.357.10">
    <property type="entry name" value="Tetracycline Repressor, domain 2"/>
    <property type="match status" value="1"/>
</dbReference>
<dbReference type="Pfam" id="PF13977">
    <property type="entry name" value="TetR_C_6"/>
    <property type="match status" value="1"/>
</dbReference>
<dbReference type="RefSeq" id="WP_354025383.1">
    <property type="nucleotide sequence ID" value="NZ_JBEPSJ010000003.1"/>
</dbReference>
<evidence type="ECO:0000256" key="6">
    <source>
        <dbReference type="SAM" id="MobiDB-lite"/>
    </source>
</evidence>